<name>A0A8H5HJY4_9AGAR</name>
<feature type="region of interest" description="Disordered" evidence="10">
    <location>
        <begin position="424"/>
        <end position="451"/>
    </location>
</feature>
<dbReference type="SUPFAM" id="SSF103506">
    <property type="entry name" value="Mitochondrial carrier"/>
    <property type="match status" value="1"/>
</dbReference>
<evidence type="ECO:0000256" key="6">
    <source>
        <dbReference type="ARBA" id="ARBA00022989"/>
    </source>
</evidence>
<keyword evidence="12" id="KW-1185">Reference proteome</keyword>
<feature type="repeat" description="Solcar" evidence="8">
    <location>
        <begin position="244"/>
        <end position="333"/>
    </location>
</feature>
<sequence length="503" mass="54868">MNSSSSIRDLYSDPSSSWSFTAATQPNAPLNSAAAVSSPGPSTWKAAVRPPHNSIFDLSPDLNDVSVADINVVQVLRTVLASAMLQYASTAIAMPWEVGKLLLQVQYVPRDVQDSGVIQEVPEEDETSDSDGEDESYFADPGVPSTQRARHEIPRDGNLLMRNQQPTHDNDSRPEYIMPIEPQDGVWGMIKRIGRFRGEGWLALWKGLLTSCITEVLSSTLQPIIHSTLHSLFLPAAATLYQQNQPVLLLPIAVTSHLLTGLVLSPLDLIRTRLIVQSFIPRYKSYTGPLDALSQILRDEGGVKGLYLHPHLLFPTILDCTLRPLVALALPGMIASYVGARHITEENNPLAWGIAELAGSCVGLLITLPFETVRRRLQVQKRGRSGQGKPAVAGCVSLRPMPYHGVVDALWRIVTEERSDVPVNRRGYGTKKRRASRGAKEANTVNEQPAAESLKDEGGLFKNTGIGQLYRGFGMRLGASVIVFALAIVSGGEDMSDNGWAEL</sequence>
<dbReference type="Gene3D" id="1.50.40.10">
    <property type="entry name" value="Mitochondrial carrier domain"/>
    <property type="match status" value="1"/>
</dbReference>
<dbReference type="GO" id="GO:0016020">
    <property type="term" value="C:membrane"/>
    <property type="evidence" value="ECO:0007669"/>
    <property type="project" value="UniProtKB-SubCell"/>
</dbReference>
<evidence type="ECO:0000256" key="5">
    <source>
        <dbReference type="ARBA" id="ARBA00022737"/>
    </source>
</evidence>
<dbReference type="PROSITE" id="PS50920">
    <property type="entry name" value="SOLCAR"/>
    <property type="match status" value="1"/>
</dbReference>
<evidence type="ECO:0000256" key="10">
    <source>
        <dbReference type="SAM" id="MobiDB-lite"/>
    </source>
</evidence>
<dbReference type="InterPro" id="IPR023395">
    <property type="entry name" value="MCP_dom_sf"/>
</dbReference>
<accession>A0A8H5HJY4</accession>
<evidence type="ECO:0000256" key="2">
    <source>
        <dbReference type="ARBA" id="ARBA00006375"/>
    </source>
</evidence>
<dbReference type="Proteomes" id="UP000518752">
    <property type="component" value="Unassembled WGS sequence"/>
</dbReference>
<dbReference type="OrthoDB" id="77989at2759"/>
<keyword evidence="7 8" id="KW-0472">Membrane</keyword>
<evidence type="ECO:0000256" key="1">
    <source>
        <dbReference type="ARBA" id="ARBA00004141"/>
    </source>
</evidence>
<gene>
    <name evidence="11" type="ORF">D9757_006277</name>
</gene>
<evidence type="ECO:0000313" key="11">
    <source>
        <dbReference type="EMBL" id="KAF5384715.1"/>
    </source>
</evidence>
<comment type="similarity">
    <text evidence="2 9">Belongs to the mitochondrial carrier (TC 2.A.29) family.</text>
</comment>
<keyword evidence="3 9" id="KW-0813">Transport</keyword>
<dbReference type="AlphaFoldDB" id="A0A8H5HJY4"/>
<dbReference type="InterPro" id="IPR018108">
    <property type="entry name" value="MCP_transmembrane"/>
</dbReference>
<dbReference type="Pfam" id="PF00153">
    <property type="entry name" value="Mito_carr"/>
    <property type="match status" value="1"/>
</dbReference>
<evidence type="ECO:0000256" key="4">
    <source>
        <dbReference type="ARBA" id="ARBA00022692"/>
    </source>
</evidence>
<feature type="compositionally biased region" description="Acidic residues" evidence="10">
    <location>
        <begin position="121"/>
        <end position="137"/>
    </location>
</feature>
<keyword evidence="4 8" id="KW-0812">Transmembrane</keyword>
<protein>
    <recommendedName>
        <fullName evidence="13">Mitochondrial carrier</fullName>
    </recommendedName>
</protein>
<comment type="subcellular location">
    <subcellularLocation>
        <location evidence="1">Membrane</location>
        <topology evidence="1">Multi-pass membrane protein</topology>
    </subcellularLocation>
</comment>
<keyword evidence="6" id="KW-1133">Transmembrane helix</keyword>
<evidence type="ECO:0008006" key="13">
    <source>
        <dbReference type="Google" id="ProtNLM"/>
    </source>
</evidence>
<reference evidence="11 12" key="1">
    <citation type="journal article" date="2020" name="ISME J.">
        <title>Uncovering the hidden diversity of litter-decomposition mechanisms in mushroom-forming fungi.</title>
        <authorList>
            <person name="Floudas D."/>
            <person name="Bentzer J."/>
            <person name="Ahren D."/>
            <person name="Johansson T."/>
            <person name="Persson P."/>
            <person name="Tunlid A."/>
        </authorList>
    </citation>
    <scope>NUCLEOTIDE SEQUENCE [LARGE SCALE GENOMIC DNA]</scope>
    <source>
        <strain evidence="11 12">CBS 406.79</strain>
    </source>
</reference>
<dbReference type="EMBL" id="JAACJN010000041">
    <property type="protein sequence ID" value="KAF5384715.1"/>
    <property type="molecule type" value="Genomic_DNA"/>
</dbReference>
<evidence type="ECO:0000256" key="9">
    <source>
        <dbReference type="RuleBase" id="RU000488"/>
    </source>
</evidence>
<feature type="compositionally biased region" description="Basic residues" evidence="10">
    <location>
        <begin position="428"/>
        <end position="437"/>
    </location>
</feature>
<evidence type="ECO:0000313" key="12">
    <source>
        <dbReference type="Proteomes" id="UP000518752"/>
    </source>
</evidence>
<comment type="caution">
    <text evidence="11">The sequence shown here is derived from an EMBL/GenBank/DDBJ whole genome shotgun (WGS) entry which is preliminary data.</text>
</comment>
<evidence type="ECO:0000256" key="8">
    <source>
        <dbReference type="PROSITE-ProRule" id="PRU00282"/>
    </source>
</evidence>
<organism evidence="11 12">
    <name type="scientific">Collybiopsis confluens</name>
    <dbReference type="NCBI Taxonomy" id="2823264"/>
    <lineage>
        <taxon>Eukaryota</taxon>
        <taxon>Fungi</taxon>
        <taxon>Dikarya</taxon>
        <taxon>Basidiomycota</taxon>
        <taxon>Agaricomycotina</taxon>
        <taxon>Agaricomycetes</taxon>
        <taxon>Agaricomycetidae</taxon>
        <taxon>Agaricales</taxon>
        <taxon>Marasmiineae</taxon>
        <taxon>Omphalotaceae</taxon>
        <taxon>Collybiopsis</taxon>
    </lineage>
</organism>
<evidence type="ECO:0000256" key="7">
    <source>
        <dbReference type="ARBA" id="ARBA00023136"/>
    </source>
</evidence>
<feature type="region of interest" description="Disordered" evidence="10">
    <location>
        <begin position="114"/>
        <end position="152"/>
    </location>
</feature>
<proteinExistence type="inferred from homology"/>
<dbReference type="PANTHER" id="PTHR45618">
    <property type="entry name" value="MITOCHONDRIAL DICARBOXYLATE CARRIER-RELATED"/>
    <property type="match status" value="1"/>
</dbReference>
<keyword evidence="5" id="KW-0677">Repeat</keyword>
<evidence type="ECO:0000256" key="3">
    <source>
        <dbReference type="ARBA" id="ARBA00022448"/>
    </source>
</evidence>
<dbReference type="InterPro" id="IPR050391">
    <property type="entry name" value="Mito_Metabolite_Transporter"/>
</dbReference>